<dbReference type="Pfam" id="PF08685">
    <property type="entry name" value="GON"/>
    <property type="match status" value="1"/>
</dbReference>
<feature type="disulfide bond" evidence="15">
    <location>
        <begin position="86"/>
        <end position="139"/>
    </location>
</feature>
<dbReference type="InterPro" id="IPR024079">
    <property type="entry name" value="MetalloPept_cat_dom_sf"/>
</dbReference>
<evidence type="ECO:0000256" key="1">
    <source>
        <dbReference type="ARBA" id="ARBA00004498"/>
    </source>
</evidence>
<dbReference type="GO" id="GO:0004222">
    <property type="term" value="F:metalloendopeptidase activity"/>
    <property type="evidence" value="ECO:0000318"/>
    <property type="project" value="GO_Central"/>
</dbReference>
<keyword evidence="2" id="KW-0964">Secreted</keyword>
<comment type="subcellular location">
    <subcellularLocation>
        <location evidence="1">Secreted</location>
        <location evidence="1">Extracellular space</location>
        <location evidence="1">Extracellular matrix</location>
    </subcellularLocation>
</comment>
<feature type="disulfide bond" evidence="15">
    <location>
        <begin position="172"/>
        <end position="198"/>
    </location>
</feature>
<feature type="binding site" evidence="14">
    <location>
        <position position="97"/>
    </location>
    <ligand>
        <name>Ca(2+)</name>
        <dbReference type="ChEBI" id="CHEBI:29108"/>
        <label>2</label>
    </ligand>
</feature>
<feature type="disulfide bond" evidence="15">
    <location>
        <begin position="335"/>
        <end position="347"/>
    </location>
</feature>
<dbReference type="Gene3D" id="2.20.100.10">
    <property type="entry name" value="Thrombospondin type-1 (TSP1) repeat"/>
    <property type="match status" value="13"/>
</dbReference>
<feature type="disulfide bond" evidence="15">
    <location>
        <begin position="320"/>
        <end position="357"/>
    </location>
</feature>
<dbReference type="PRINTS" id="PR01857">
    <property type="entry name" value="ADAMTSFAMILY"/>
</dbReference>
<dbReference type="Pfam" id="PF19030">
    <property type="entry name" value="TSP1_ADAMTS"/>
    <property type="match status" value="13"/>
</dbReference>
<feature type="binding site" evidence="14">
    <location>
        <position position="217"/>
    </location>
    <ligand>
        <name>Ca(2+)</name>
        <dbReference type="ChEBI" id="CHEBI:29108"/>
        <label>2</label>
    </ligand>
</feature>
<dbReference type="Pfam" id="PF01421">
    <property type="entry name" value="Reprolysin"/>
    <property type="match status" value="1"/>
</dbReference>
<organism evidence="19 20">
    <name type="scientific">Nematostella vectensis</name>
    <name type="common">Starlet sea anemone</name>
    <dbReference type="NCBI Taxonomy" id="45351"/>
    <lineage>
        <taxon>Eukaryota</taxon>
        <taxon>Metazoa</taxon>
        <taxon>Cnidaria</taxon>
        <taxon>Anthozoa</taxon>
        <taxon>Hexacorallia</taxon>
        <taxon>Actiniaria</taxon>
        <taxon>Edwardsiidae</taxon>
        <taxon>Nematostella</taxon>
    </lineage>
</organism>
<feature type="binding site" evidence="14">
    <location>
        <position position="217"/>
    </location>
    <ligand>
        <name>Ca(2+)</name>
        <dbReference type="ChEBI" id="CHEBI:29108"/>
        <label>1</label>
    </ligand>
</feature>
<accession>A7RW19</accession>
<feature type="disulfide bond" evidence="15">
    <location>
        <begin position="324"/>
        <end position="362"/>
    </location>
</feature>
<dbReference type="FunFam" id="2.20.100.10:FF:000006">
    <property type="entry name" value="A disintegrin and metalloproteinase with thrombospondin motifs 1"/>
    <property type="match status" value="1"/>
</dbReference>
<proteinExistence type="predicted"/>
<feature type="non-terminal residue" evidence="19">
    <location>
        <position position="1592"/>
    </location>
</feature>
<dbReference type="OMA" id="DNDFQFA"/>
<evidence type="ECO:0000256" key="8">
    <source>
        <dbReference type="ARBA" id="ARBA00022801"/>
    </source>
</evidence>
<feature type="disulfide bond" evidence="15">
    <location>
        <begin position="115"/>
        <end position="121"/>
    </location>
</feature>
<keyword evidence="11 15" id="KW-1015">Disulfide bond</keyword>
<feature type="domain" description="GON" evidence="18">
    <location>
        <begin position="1392"/>
        <end position="1592"/>
    </location>
</feature>
<comment type="cofactor">
    <cofactor evidence="14">
        <name>Zn(2+)</name>
        <dbReference type="ChEBI" id="CHEBI:29105"/>
    </cofactor>
    <text evidence="14">Binds 1 zinc ion per subunit.</text>
</comment>
<dbReference type="MEROPS" id="M12.188"/>
<keyword evidence="7" id="KW-0677">Repeat</keyword>
<evidence type="ECO:0000256" key="3">
    <source>
        <dbReference type="ARBA" id="ARBA00022530"/>
    </source>
</evidence>
<keyword evidence="20" id="KW-1185">Reference proteome</keyword>
<evidence type="ECO:0000256" key="13">
    <source>
        <dbReference type="PIRSR" id="PIRSR613273-1"/>
    </source>
</evidence>
<feature type="disulfide bond" evidence="15">
    <location>
        <begin position="242"/>
        <end position="264"/>
    </location>
</feature>
<dbReference type="InterPro" id="IPR013273">
    <property type="entry name" value="ADAMTS/ADAMTS-like"/>
</dbReference>
<comment type="caution">
    <text evidence="16">Lacks conserved residue(s) required for the propagation of feature annotation.</text>
</comment>
<evidence type="ECO:0000256" key="14">
    <source>
        <dbReference type="PIRSR" id="PIRSR613273-2"/>
    </source>
</evidence>
<evidence type="ECO:0008006" key="21">
    <source>
        <dbReference type="Google" id="ProtNLM"/>
    </source>
</evidence>
<evidence type="ECO:0000256" key="16">
    <source>
        <dbReference type="PROSITE-ProRule" id="PRU00276"/>
    </source>
</evidence>
<dbReference type="PhylomeDB" id="A7RW19"/>
<feature type="disulfide bond" evidence="15">
    <location>
        <begin position="253"/>
        <end position="274"/>
    </location>
</feature>
<dbReference type="Gene3D" id="3.40.1620.60">
    <property type="match status" value="1"/>
</dbReference>
<keyword evidence="4" id="KW-0645">Protease</keyword>
<reference evidence="19 20" key="1">
    <citation type="journal article" date="2007" name="Science">
        <title>Sea anemone genome reveals ancestral eumetazoan gene repertoire and genomic organization.</title>
        <authorList>
            <person name="Putnam N.H."/>
            <person name="Srivastava M."/>
            <person name="Hellsten U."/>
            <person name="Dirks B."/>
            <person name="Chapman J."/>
            <person name="Salamov A."/>
            <person name="Terry A."/>
            <person name="Shapiro H."/>
            <person name="Lindquist E."/>
            <person name="Kapitonov V.V."/>
            <person name="Jurka J."/>
            <person name="Genikhovich G."/>
            <person name="Grigoriev I.V."/>
            <person name="Lucas S.M."/>
            <person name="Steele R.E."/>
            <person name="Finnerty J.R."/>
            <person name="Technau U."/>
            <person name="Martindale M.Q."/>
            <person name="Rokhsar D.S."/>
        </authorList>
    </citation>
    <scope>NUCLEOTIDE SEQUENCE [LARGE SCALE GENOMIC DNA]</scope>
    <source>
        <strain evidence="20">CH2 X CH6</strain>
    </source>
</reference>
<evidence type="ECO:0000256" key="2">
    <source>
        <dbReference type="ARBA" id="ARBA00022525"/>
    </source>
</evidence>
<dbReference type="Proteomes" id="UP000001593">
    <property type="component" value="Unassembled WGS sequence"/>
</dbReference>
<dbReference type="Gene3D" id="2.60.120.830">
    <property type="match status" value="1"/>
</dbReference>
<evidence type="ECO:0000256" key="12">
    <source>
        <dbReference type="ARBA" id="ARBA00023180"/>
    </source>
</evidence>
<feature type="non-terminal residue" evidence="19">
    <location>
        <position position="1"/>
    </location>
</feature>
<dbReference type="HOGENOM" id="CLU_000660_0_1_1"/>
<feature type="binding site" evidence="14">
    <location>
        <position position="97"/>
    </location>
    <ligand>
        <name>Ca(2+)</name>
        <dbReference type="ChEBI" id="CHEBI:29108"/>
        <label>1</label>
    </ligand>
</feature>
<dbReference type="InterPro" id="IPR000884">
    <property type="entry name" value="TSP1_rpt"/>
</dbReference>
<evidence type="ECO:0000256" key="4">
    <source>
        <dbReference type="ARBA" id="ARBA00022670"/>
    </source>
</evidence>
<keyword evidence="8" id="KW-0378">Hydrolase</keyword>
<feature type="binding site" evidence="14 16">
    <location>
        <position position="155"/>
    </location>
    <ligand>
        <name>Zn(2+)</name>
        <dbReference type="ChEBI" id="CHEBI:29105"/>
        <note>catalytic</note>
    </ligand>
</feature>
<dbReference type="InterPro" id="IPR050439">
    <property type="entry name" value="ADAMTS_ADAMTS-like"/>
</dbReference>
<dbReference type="GO" id="GO:0006508">
    <property type="term" value="P:proteolysis"/>
    <property type="evidence" value="ECO:0000318"/>
    <property type="project" value="GO_Central"/>
</dbReference>
<evidence type="ECO:0000313" key="19">
    <source>
        <dbReference type="EMBL" id="EDO44376.1"/>
    </source>
</evidence>
<feature type="binding site" evidence="14">
    <location>
        <position position="12"/>
    </location>
    <ligand>
        <name>Ca(2+)</name>
        <dbReference type="ChEBI" id="CHEBI:29108"/>
        <label>1</label>
    </ligand>
</feature>
<dbReference type="PANTHER" id="PTHR13723">
    <property type="entry name" value="ADAMTS A DISINTEGRIN AND METALLOPROTEASE WITH THROMBOSPONDIN MOTIFS PROTEASE"/>
    <property type="match status" value="1"/>
</dbReference>
<keyword evidence="3" id="KW-0272">Extracellular matrix</keyword>
<evidence type="ECO:0000256" key="15">
    <source>
        <dbReference type="PIRSR" id="PIRSR613273-3"/>
    </source>
</evidence>
<dbReference type="InterPro" id="IPR010294">
    <property type="entry name" value="ADAMTS_spacer1"/>
</dbReference>
<name>A7RW19_NEMVE</name>
<evidence type="ECO:0000256" key="10">
    <source>
        <dbReference type="ARBA" id="ARBA00023049"/>
    </source>
</evidence>
<dbReference type="GO" id="GO:0030198">
    <property type="term" value="P:extracellular matrix organization"/>
    <property type="evidence" value="ECO:0000318"/>
    <property type="project" value="GO_Central"/>
</dbReference>
<evidence type="ECO:0000256" key="9">
    <source>
        <dbReference type="ARBA" id="ARBA00022833"/>
    </source>
</evidence>
<keyword evidence="12" id="KW-0325">Glycoprotein</keyword>
<feature type="binding site" evidence="14">
    <location>
        <position position="12"/>
    </location>
    <ligand>
        <name>Ca(2+)</name>
        <dbReference type="ChEBI" id="CHEBI:29108"/>
        <label>2</label>
    </ligand>
</feature>
<keyword evidence="6" id="KW-0732">Signal</keyword>
<dbReference type="CDD" id="cd04273">
    <property type="entry name" value="ZnMc_ADAMTS_like"/>
    <property type="match status" value="1"/>
</dbReference>
<feature type="disulfide bond" evidence="15">
    <location>
        <begin position="133"/>
        <end position="214"/>
    </location>
</feature>
<keyword evidence="14" id="KW-0106">Calcium</keyword>
<dbReference type="PROSITE" id="PS50092">
    <property type="entry name" value="TSP1"/>
    <property type="match status" value="13"/>
</dbReference>
<dbReference type="InterPro" id="IPR036383">
    <property type="entry name" value="TSP1_rpt_sf"/>
</dbReference>
<feature type="binding site" evidence="14">
    <location>
        <position position="214"/>
    </location>
    <ligand>
        <name>Ca(2+)</name>
        <dbReference type="ChEBI" id="CHEBI:29108"/>
        <label>1</label>
    </ligand>
</feature>
<dbReference type="SUPFAM" id="SSF82895">
    <property type="entry name" value="TSP-1 type 1 repeat"/>
    <property type="match status" value="13"/>
</dbReference>
<evidence type="ECO:0000256" key="6">
    <source>
        <dbReference type="ARBA" id="ARBA00022729"/>
    </source>
</evidence>
<feature type="disulfide bond" evidence="15">
    <location>
        <begin position="287"/>
        <end position="298"/>
    </location>
</feature>
<dbReference type="SUPFAM" id="SSF55486">
    <property type="entry name" value="Metalloproteases ('zincins'), catalytic domain"/>
    <property type="match status" value="1"/>
</dbReference>
<feature type="active site" evidence="13 16">
    <location>
        <position position="156"/>
    </location>
</feature>
<evidence type="ECO:0000256" key="5">
    <source>
        <dbReference type="ARBA" id="ARBA00022723"/>
    </source>
</evidence>
<dbReference type="InterPro" id="IPR012314">
    <property type="entry name" value="Pept_M12B_GON-ADAMTSs"/>
</dbReference>
<dbReference type="PROSITE" id="PS51046">
    <property type="entry name" value="GON"/>
    <property type="match status" value="1"/>
</dbReference>
<evidence type="ECO:0000259" key="17">
    <source>
        <dbReference type="PROSITE" id="PS50215"/>
    </source>
</evidence>
<dbReference type="Gene3D" id="3.40.390.10">
    <property type="entry name" value="Collagenase (Catalytic Domain)"/>
    <property type="match status" value="1"/>
</dbReference>
<feature type="binding site" evidence="14 16">
    <location>
        <position position="165"/>
    </location>
    <ligand>
        <name>Zn(2+)</name>
        <dbReference type="ChEBI" id="CHEBI:29105"/>
        <note>catalytic</note>
    </ligand>
</feature>
<dbReference type="Pfam" id="PF05986">
    <property type="entry name" value="ADAMTS_spacer1"/>
    <property type="match status" value="1"/>
</dbReference>
<dbReference type="FunFam" id="2.20.100.10:FF:000005">
    <property type="entry name" value="ADAM metallopeptidase with thrombospondin type 1 motif 9"/>
    <property type="match status" value="2"/>
</dbReference>
<gene>
    <name evidence="19" type="ORF">NEMVEDRAFT_v1g95408</name>
</gene>
<dbReference type="GO" id="GO:0008270">
    <property type="term" value="F:zinc ion binding"/>
    <property type="evidence" value="ECO:0007669"/>
    <property type="project" value="InterPro"/>
</dbReference>
<feature type="domain" description="Peptidase M12B" evidence="17">
    <location>
        <begin position="9"/>
        <end position="219"/>
    </location>
</feature>
<dbReference type="Pfam" id="PF17771">
    <property type="entry name" value="ADAMTS_CR_2"/>
    <property type="match status" value="1"/>
</dbReference>
<keyword evidence="10" id="KW-0482">Metalloprotease</keyword>
<evidence type="ECO:0000256" key="7">
    <source>
        <dbReference type="ARBA" id="ARBA00022737"/>
    </source>
</evidence>
<dbReference type="PANTHER" id="PTHR13723:SF278">
    <property type="entry name" value="ADAM METALLOPEPTIDASE WITH THROMBOSPONDIN TYPE 1 MOTIF A, ISOFORM B"/>
    <property type="match status" value="1"/>
</dbReference>
<evidence type="ECO:0000256" key="11">
    <source>
        <dbReference type="ARBA" id="ARBA00023157"/>
    </source>
</evidence>
<evidence type="ECO:0000259" key="18">
    <source>
        <dbReference type="PROSITE" id="PS51046"/>
    </source>
</evidence>
<keyword evidence="9 14" id="KW-0862">Zinc</keyword>
<dbReference type="eggNOG" id="KOG3538">
    <property type="taxonomic scope" value="Eukaryota"/>
</dbReference>
<sequence>RGKRYIEAGYVETMVTADKSMVDAFPSKAELQSFIITIMGMVARIYRDKTIGNSINIVLVKIIILEIDLPELEITSNAASSLRSFCKWQTKMNKPSDEEPGHFDTAILLTRKDICRAAGKCDTLGLAELGTVCNPSRSCSIVEVTGLSSAFTIAHELAHVFNVPHDGDHNMCDEKSGNYNLMAPSLSFNTKPWMWSTCSRDAIRLFFDLGYGKCLEDKPDERQETQFDFELPGEKYSANDQCQLIFGSQSRLCPFLDPCMRLWCVKNLGKRRGCQTHHMPWADGTPCGNHKWCIRGKCVKNRRMKIVDGQWGNWAAFGACSRTCGGGIQFAKRECNNPEPENGGLYCQGARKRFRSCNSEECPPGSKDFRALQCAQLNNKPVRISGVAKTVNWLPKYQGVREEDRCKLYCQVESKRIHFKMSDKVIDGTPCQQFSSDVCVDGKCISAGCDRIVGSQAKYDVCRVCNGDNTTCKKHKGTYRKIAYGYNPVYKIPSGSTNVVIIEYGSRDADNFLALKQVGPTARYLINGGSVVSLGERTYQIEGASIYYSGSDKAEEMIKITGKTQEDLLLEVLSVGKLTPPNVHYSLNVPFIGPHKFKWIIKRWTPCNRLCQGRRRRKVRCARVSDKRLVKSSRCKHLPRPASPSEKCNTDCELRWRTEREDKCSAHCGPGKQKQKSDCMRVTGNKWQLVNVKYCKHLERPLAVVPCEGKCENTRWVYTRWSQCSRTCGSGIKTRRANCVDHKGDFLPDTDCRPSDRLLLQQVCEAECPKWRAADWEQASNLCSASCGSGMQSRVVQCSVGSVIHPDSACPRAAKPTGTQRCNQQPCPAWETRNWSGCSVSCGVGEKTRSVTCRYNGTSISPTRCDRALRPSLTERCTQPPCPTQAFIYPETKWKAGPWSQCSQSCGDQGRRMRRVTCADSRGVAVAERLCDAPNRPATYERCNVKPCTSWKHGAWGLCSKSCGKGVQSRIVKCAYENWKIAKDSQCDPFKRPPEQRECELQKCEELALHVNKQATVLPTDPYRPLTPAHQPTWRTSAWGACSVTCGKGIRRRPVTCTRNGRTSNACVQDSRPADTEVCTNAACPTWIMGSWSKCSLTCGGGVQTRRIDCSSSLTKCDHRKKPVESRRCNTEACPATWREGPWSKCSVSCGRGQRRRNVYCLPEGGNCDLRVKPSEIQPCAKKACPEWTVGRWSECSVTCGEGVVRRVVTCSAGGNRCQDDTKPEVVKLCELPDCPSWLSQEWGECSVTCGVGRRLRSVVCSIHGKCDKQRQPSSSTLCNMGPCATWQTGTWSQCSVTCGKGTQVRTVTCSDKDTSACDLRTKPQSSTVCGTSQECPKWIIGNWSQCSRTCGIGITSREVQCILGNNSLPYASCDSNSRPVIRRVCQLIECTPRTCREIQLTSGLQADGEHVLQVQGKLLKIYCHGMTTDDPKEYISLKTGSKDNFAEVYTKKLLDPNQCPSNGKHVDSCACYSQDYIDSGSSYFTKLRIDIVKMKIIPDDFQFASTRGLKPPPYATAGDCYSRKRCPQGRFSINLEGTGIELSPDVRWRSTGRSFTQLIYRYPEGKRVIAKCGGRCGMCSPATGIGLQVLV</sequence>
<dbReference type="Pfam" id="PF00090">
    <property type="entry name" value="TSP_1"/>
    <property type="match status" value="1"/>
</dbReference>
<dbReference type="InterPro" id="IPR001590">
    <property type="entry name" value="Peptidase_M12B"/>
</dbReference>
<dbReference type="InterPro" id="IPR041645">
    <property type="entry name" value="ADAMTS_CR_2"/>
</dbReference>
<evidence type="ECO:0000313" key="20">
    <source>
        <dbReference type="Proteomes" id="UP000001593"/>
    </source>
</evidence>
<dbReference type="FunFam" id="3.40.390.10:FF:000001">
    <property type="entry name" value="A disintegrin and metalloproteinase with thrombospondin motifs 1"/>
    <property type="match status" value="1"/>
</dbReference>
<dbReference type="GO" id="GO:0031012">
    <property type="term" value="C:extracellular matrix"/>
    <property type="evidence" value="ECO:0000318"/>
    <property type="project" value="GO_Central"/>
</dbReference>
<keyword evidence="5 14" id="KW-0479">Metal-binding</keyword>
<dbReference type="PROSITE" id="PS50215">
    <property type="entry name" value="ADAM_MEPRO"/>
    <property type="match status" value="1"/>
</dbReference>
<feature type="disulfide bond" evidence="15">
    <location>
        <begin position="259"/>
        <end position="293"/>
    </location>
</feature>
<protein>
    <recommendedName>
        <fullName evidence="21">A disintegrin and metalloproteinase with thrombospondin motifs 9</fullName>
    </recommendedName>
</protein>
<feature type="binding site" evidence="14">
    <location>
        <position position="104"/>
    </location>
    <ligand>
        <name>Ca(2+)</name>
        <dbReference type="ChEBI" id="CHEBI:29108"/>
        <label>1</label>
    </ligand>
</feature>
<dbReference type="SMART" id="SM00209">
    <property type="entry name" value="TSP1"/>
    <property type="match status" value="14"/>
</dbReference>
<dbReference type="InParanoid" id="A7RW19"/>
<dbReference type="EMBL" id="DS469545">
    <property type="protein sequence ID" value="EDO44376.1"/>
    <property type="molecule type" value="Genomic_DNA"/>
</dbReference>
<feature type="binding site" evidence="14 16">
    <location>
        <position position="159"/>
    </location>
    <ligand>
        <name>Zn(2+)</name>
        <dbReference type="ChEBI" id="CHEBI:29105"/>
        <note>catalytic</note>
    </ligand>
</feature>